<dbReference type="SUPFAM" id="SSF47473">
    <property type="entry name" value="EF-hand"/>
    <property type="match status" value="1"/>
</dbReference>
<dbReference type="PROSITE" id="PS50020">
    <property type="entry name" value="WW_DOMAIN_2"/>
    <property type="match status" value="1"/>
</dbReference>
<feature type="compositionally biased region" description="Low complexity" evidence="3">
    <location>
        <begin position="16"/>
        <end position="32"/>
    </location>
</feature>
<dbReference type="PROSITE" id="PS50096">
    <property type="entry name" value="IQ"/>
    <property type="match status" value="11"/>
</dbReference>
<feature type="compositionally biased region" description="Basic and acidic residues" evidence="3">
    <location>
        <begin position="1070"/>
        <end position="1082"/>
    </location>
</feature>
<dbReference type="InterPro" id="IPR011992">
    <property type="entry name" value="EF-hand-dom_pair"/>
</dbReference>
<feature type="region of interest" description="Disordered" evidence="3">
    <location>
        <begin position="1109"/>
        <end position="1140"/>
    </location>
</feature>
<dbReference type="PANTHER" id="PTHR22590:SF5">
    <property type="entry name" value="MYOSIN MOTOR DOMAIN-CONTAINING PROTEIN"/>
    <property type="match status" value="1"/>
</dbReference>
<dbReference type="RefSeq" id="XP_024580137.1">
    <property type="nucleotide sequence ID" value="XM_024729795.1"/>
</dbReference>
<evidence type="ECO:0000313" key="6">
    <source>
        <dbReference type="EMBL" id="CEG43768.1"/>
    </source>
</evidence>
<feature type="region of interest" description="Disordered" evidence="3">
    <location>
        <begin position="1070"/>
        <end position="1093"/>
    </location>
</feature>
<dbReference type="Gene3D" id="1.10.238.10">
    <property type="entry name" value="EF-hand"/>
    <property type="match status" value="1"/>
</dbReference>
<feature type="compositionally biased region" description="Polar residues" evidence="3">
    <location>
        <begin position="1391"/>
        <end position="1408"/>
    </location>
</feature>
<feature type="compositionally biased region" description="Basic residues" evidence="3">
    <location>
        <begin position="103"/>
        <end position="112"/>
    </location>
</feature>
<keyword evidence="7" id="KW-1185">Reference proteome</keyword>
<dbReference type="EMBL" id="CCYD01000810">
    <property type="protein sequence ID" value="CEG43768.1"/>
    <property type="molecule type" value="Genomic_DNA"/>
</dbReference>
<dbReference type="Pfam" id="PF00397">
    <property type="entry name" value="WW"/>
    <property type="match status" value="1"/>
</dbReference>
<dbReference type="PROSITE" id="PS50222">
    <property type="entry name" value="EF_HAND_2"/>
    <property type="match status" value="2"/>
</dbReference>
<dbReference type="SMART" id="SM00054">
    <property type="entry name" value="EFh"/>
    <property type="match status" value="2"/>
</dbReference>
<protein>
    <submittedName>
        <fullName evidence="6">Uncharacterized protein</fullName>
    </submittedName>
</protein>
<feature type="compositionally biased region" description="Basic and acidic residues" evidence="3">
    <location>
        <begin position="1369"/>
        <end position="1382"/>
    </location>
</feature>
<feature type="compositionally biased region" description="Basic and acidic residues" evidence="3">
    <location>
        <begin position="1110"/>
        <end position="1127"/>
    </location>
</feature>
<dbReference type="Gene3D" id="2.20.70.10">
    <property type="match status" value="1"/>
</dbReference>
<dbReference type="OrthoDB" id="26525at2759"/>
<feature type="domain" description="WW" evidence="4">
    <location>
        <begin position="1328"/>
        <end position="1362"/>
    </location>
</feature>
<dbReference type="SMART" id="SM00015">
    <property type="entry name" value="IQ"/>
    <property type="match status" value="14"/>
</dbReference>
<dbReference type="InterPro" id="IPR018247">
    <property type="entry name" value="EF_Hand_1_Ca_BS"/>
</dbReference>
<dbReference type="CDD" id="cd00051">
    <property type="entry name" value="EFh"/>
    <property type="match status" value="1"/>
</dbReference>
<feature type="compositionally biased region" description="Polar residues" evidence="3">
    <location>
        <begin position="1358"/>
        <end position="1368"/>
    </location>
</feature>
<feature type="region of interest" description="Disordered" evidence="3">
    <location>
        <begin position="1"/>
        <end position="35"/>
    </location>
</feature>
<evidence type="ECO:0000256" key="1">
    <source>
        <dbReference type="ARBA" id="ARBA00022737"/>
    </source>
</evidence>
<keyword evidence="1" id="KW-0677">Repeat</keyword>
<proteinExistence type="predicted"/>
<dbReference type="InterPro" id="IPR000048">
    <property type="entry name" value="IQ_motif_EF-hand-BS"/>
</dbReference>
<dbReference type="FunFam" id="1.10.238.10:FF:000003">
    <property type="entry name" value="Calmodulin A"/>
    <property type="match status" value="1"/>
</dbReference>
<dbReference type="PANTHER" id="PTHR22590">
    <property type="entry name" value="MYOSIN MOTOR DOMAIN-CONTAINING PROTEIN"/>
    <property type="match status" value="1"/>
</dbReference>
<dbReference type="Proteomes" id="UP000054928">
    <property type="component" value="Unassembled WGS sequence"/>
</dbReference>
<evidence type="ECO:0000259" key="4">
    <source>
        <dbReference type="PROSITE" id="PS50020"/>
    </source>
</evidence>
<dbReference type="InterPro" id="IPR001202">
    <property type="entry name" value="WW_dom"/>
</dbReference>
<feature type="region of interest" description="Disordered" evidence="3">
    <location>
        <begin position="100"/>
        <end position="155"/>
    </location>
</feature>
<dbReference type="GeneID" id="36409115"/>
<dbReference type="STRING" id="4781.A0A0P1ASB3"/>
<feature type="compositionally biased region" description="Basic residues" evidence="3">
    <location>
        <begin position="143"/>
        <end position="154"/>
    </location>
</feature>
<dbReference type="CDD" id="cd00201">
    <property type="entry name" value="WW"/>
    <property type="match status" value="1"/>
</dbReference>
<feature type="region of interest" description="Disordered" evidence="3">
    <location>
        <begin position="1358"/>
        <end position="1408"/>
    </location>
</feature>
<sequence>MLGTNNNHDEDHRWSRTTPPSSLSPSHLFSSTKTKNAVYRRRRISPQDISHNEPWLFQSINTRPLVVLPPSLPSLSLPKGNTPLFYLDLDSLKSLLPQSDGRHHLKSSKKLHNNSFGDNGPSSRDHFASSTTLATSNTDHLSSKKHRDRNRRQKVGFVSMQKVRRKGLRLDSAIVRPSTQELLDSDIGDHFSPTTKNVRKKVKVKKKLYSKGTHRFNTRRRKGRFSTLNCDSDGQIISELPVTLSEDLDDEKRQKEMIAMHLNLSLEEYEHLDAAFGSNAQPSLASEDEGSLTDRFYDEFQEFDVDNSGSISPVELRQLLLASGEDMDDAELTSVIQQADTDHDGEINFQEFIAFMRARKRLLQVANQIGNTNSGPLSSNTTAANSGPEMATSIGHQLPPLKLALRHTKRHRPHQNRALVAARSTPSCLRPGSKVDLSDLRRELALSELGIQELNSKVREGLHWVQQHCPVRSIKAQIFCHRWGMEKMHQLFVRLHSQQLSRGFRKWHAFLMFERNKVKANKFLKCKGSQKMTTIMNRWRRKVTRQKFACWKTMCIIDAYNEQDSAAIEIQRVVRGSFACVLRHQLKQEVAILHLQAFVRGHLARSLVSQMRRSMIENEAACLLQRCYRGYSGKVLARALFKAQRETLAACRIQRTFRNFQQRELLRVIQLIKIKNESAIVIQCCIRGHLARRERRRRIAYRKQRRSAQLLQMYVKGFLARCHVRNIRKQICAALTIQCFFRVCQSRRRVHSLRAERRFQERQICKYTAAIQIQTRGRCYITRRYYLLDKQWREVTLKLKDYQRLISAVTIQSHYRGYVARRCAQHARSERLKMLHLILVNRSALKIQAFWRGYHGRLAYHLRLQARISQRHKENEAAKRIQVAARGKLARKERFRLEQERRRLALQQVDAVLRIQKVLRGKQARKSVQALRQQHRENARLALERLILETKTRAAIKIQSCARRYLARCQYFLIKERHKQLEKLRIKQKHGAIVIQCAYRCAVARYLLLQRRREFDQRVSMMAFGKAQKEIEKLRKDQEEDIGKRKTQLLAHANSASNEAARLRNELAQRRELDDSRPKEVAQELARLPSETLMPQREIDACSELTQQRLSEKTDPGKQAQQDRETASHTQKNEVATSNFSTMLVTQREDVRQEAEHIKQDALEIQKGRAQMKMQGVCLKYVAKKRIEKLQKIQLTAQTSMRGEEQPLRLRAEQQSESALAKKKHAMDTEARVREQEMKELEVQMRERERKEKEQIALINTSTRKIQKCARRFLARKRVKDIQHRINKRREDRAKSMQETIKAAEAKEADAIFDANDSELKASEDLDETKADEWIEYWDENAQASYFYNIRTQEASWTRPSSTLSANAKDNDMEATERDTREQNAVAEYTNDVTSSEDANGSRNADSTAKSYEDEYGYYDQHGQYPYYEQNNGAFFNTAARGQMQPNYAAEAAANYAYQTIAALAYGQAMMYGTPVMGFGHSSMAHQYSQAPVLGQPTEIANVGEAVPSDPWEKFYDQYTGAAYYYNNITGEQYWA</sequence>
<dbReference type="Pfam" id="PF00612">
    <property type="entry name" value="IQ"/>
    <property type="match status" value="7"/>
</dbReference>
<feature type="compositionally biased region" description="Polar residues" evidence="3">
    <location>
        <begin position="113"/>
        <end position="140"/>
    </location>
</feature>
<dbReference type="PROSITE" id="PS00018">
    <property type="entry name" value="EF_HAND_1"/>
    <property type="match status" value="2"/>
</dbReference>
<dbReference type="InterPro" id="IPR002048">
    <property type="entry name" value="EF_hand_dom"/>
</dbReference>
<evidence type="ECO:0000256" key="2">
    <source>
        <dbReference type="ARBA" id="ARBA00022837"/>
    </source>
</evidence>
<dbReference type="InterPro" id="IPR052318">
    <property type="entry name" value="CellDiv_DevSignal_Domain"/>
</dbReference>
<name>A0A0P1ASB3_PLAHL</name>
<evidence type="ECO:0000313" key="7">
    <source>
        <dbReference type="Proteomes" id="UP000054928"/>
    </source>
</evidence>
<dbReference type="OMA" id="RTQEASW"/>
<evidence type="ECO:0000256" key="3">
    <source>
        <dbReference type="SAM" id="MobiDB-lite"/>
    </source>
</evidence>
<dbReference type="GO" id="GO:0005509">
    <property type="term" value="F:calcium ion binding"/>
    <property type="evidence" value="ECO:0007669"/>
    <property type="project" value="InterPro"/>
</dbReference>
<organism evidence="6 7">
    <name type="scientific">Plasmopara halstedii</name>
    <name type="common">Downy mildew of sunflower</name>
    <dbReference type="NCBI Taxonomy" id="4781"/>
    <lineage>
        <taxon>Eukaryota</taxon>
        <taxon>Sar</taxon>
        <taxon>Stramenopiles</taxon>
        <taxon>Oomycota</taxon>
        <taxon>Peronosporomycetes</taxon>
        <taxon>Peronosporales</taxon>
        <taxon>Peronosporaceae</taxon>
        <taxon>Plasmopara</taxon>
    </lineage>
</organism>
<accession>A0A0P1ASB3</accession>
<dbReference type="Pfam" id="PF13499">
    <property type="entry name" value="EF-hand_7"/>
    <property type="match status" value="1"/>
</dbReference>
<evidence type="ECO:0000259" key="5">
    <source>
        <dbReference type="PROSITE" id="PS50222"/>
    </source>
</evidence>
<reference evidence="7" key="1">
    <citation type="submission" date="2014-09" db="EMBL/GenBank/DDBJ databases">
        <authorList>
            <person name="Sharma Rahul"/>
            <person name="Thines Marco"/>
        </authorList>
    </citation>
    <scope>NUCLEOTIDE SEQUENCE [LARGE SCALE GENOMIC DNA]</scope>
</reference>
<feature type="domain" description="EF-hand" evidence="5">
    <location>
        <begin position="291"/>
        <end position="326"/>
    </location>
</feature>
<feature type="compositionally biased region" description="Polar residues" evidence="3">
    <location>
        <begin position="1128"/>
        <end position="1140"/>
    </location>
</feature>
<dbReference type="Gene3D" id="1.20.5.190">
    <property type="match status" value="5"/>
</dbReference>
<feature type="domain" description="EF-hand" evidence="5">
    <location>
        <begin position="327"/>
        <end position="362"/>
    </location>
</feature>
<keyword evidence="2" id="KW-0106">Calcium</keyword>